<dbReference type="EMBL" id="BRPK01000019">
    <property type="protein sequence ID" value="GLB44958.1"/>
    <property type="molecule type" value="Genomic_DNA"/>
</dbReference>
<proteinExistence type="predicted"/>
<protein>
    <submittedName>
        <fullName evidence="1">Uncharacterized protein</fullName>
    </submittedName>
</protein>
<gene>
    <name evidence="1" type="ORF">LshimejAT787_1900360</name>
</gene>
<accession>A0A9P3Q0L8</accession>
<dbReference type="AlphaFoldDB" id="A0A9P3Q0L8"/>
<evidence type="ECO:0000313" key="2">
    <source>
        <dbReference type="Proteomes" id="UP001063166"/>
    </source>
</evidence>
<organism evidence="1 2">
    <name type="scientific">Lyophyllum shimeji</name>
    <name type="common">Hon-shimeji</name>
    <name type="synonym">Tricholoma shimeji</name>
    <dbReference type="NCBI Taxonomy" id="47721"/>
    <lineage>
        <taxon>Eukaryota</taxon>
        <taxon>Fungi</taxon>
        <taxon>Dikarya</taxon>
        <taxon>Basidiomycota</taxon>
        <taxon>Agaricomycotina</taxon>
        <taxon>Agaricomycetes</taxon>
        <taxon>Agaricomycetidae</taxon>
        <taxon>Agaricales</taxon>
        <taxon>Tricholomatineae</taxon>
        <taxon>Lyophyllaceae</taxon>
        <taxon>Lyophyllum</taxon>
    </lineage>
</organism>
<name>A0A9P3Q0L8_LYOSH</name>
<dbReference type="Proteomes" id="UP001063166">
    <property type="component" value="Unassembled WGS sequence"/>
</dbReference>
<comment type="caution">
    <text evidence="1">The sequence shown here is derived from an EMBL/GenBank/DDBJ whole genome shotgun (WGS) entry which is preliminary data.</text>
</comment>
<reference evidence="1" key="1">
    <citation type="submission" date="2022-07" db="EMBL/GenBank/DDBJ databases">
        <title>The genome of Lyophyllum shimeji provides insight into the initial evolution of ectomycorrhizal fungal genome.</title>
        <authorList>
            <person name="Kobayashi Y."/>
            <person name="Shibata T."/>
            <person name="Hirakawa H."/>
            <person name="Shigenobu S."/>
            <person name="Nishiyama T."/>
            <person name="Yamada A."/>
            <person name="Hasebe M."/>
            <person name="Kawaguchi M."/>
        </authorList>
    </citation>
    <scope>NUCLEOTIDE SEQUENCE</scope>
    <source>
        <strain evidence="1">AT787</strain>
    </source>
</reference>
<evidence type="ECO:0000313" key="1">
    <source>
        <dbReference type="EMBL" id="GLB44958.1"/>
    </source>
</evidence>
<keyword evidence="2" id="KW-1185">Reference proteome</keyword>
<sequence length="108" mass="12119">MSDRNLSLGFASNNLILYLKSASVGILSLLHRSTCMRNLTDWHAPHVQTVPSRNFVSCNRCKGGGSGVVPENTLDTSPPDEMANSNLRYRAKIRRRLAIRERIVSHRD</sequence>